<proteinExistence type="predicted"/>
<dbReference type="EMBL" id="WUEY01000007">
    <property type="protein sequence ID" value="NEI71401.1"/>
    <property type="molecule type" value="Genomic_DNA"/>
</dbReference>
<evidence type="ECO:0000313" key="1">
    <source>
        <dbReference type="EMBL" id="NEI71401.1"/>
    </source>
</evidence>
<sequence length="173" mass="19791">MIAGTAVELVPYDPAWPEDFERIRDKLERLLTPCVTTIEHIGSTSVPGLAAKPLIDIDIVLRGSADIPPATRILLEQGYEPRGNRYDDEVWAFMRRDSSPPERVYLCPPNNRTHERRMIFRDHLRANPADAAAYATLKLELAEIHRHDGDRYTAEKHHFIDTIVEKAISLRKI</sequence>
<dbReference type="InterPro" id="IPR043519">
    <property type="entry name" value="NT_sf"/>
</dbReference>
<dbReference type="AlphaFoldDB" id="A0A6L9U7J7"/>
<dbReference type="Pfam" id="PF04229">
    <property type="entry name" value="GrpB"/>
    <property type="match status" value="1"/>
</dbReference>
<dbReference type="RefSeq" id="WP_163987872.1">
    <property type="nucleotide sequence ID" value="NZ_WUEY01000007.1"/>
</dbReference>
<gene>
    <name evidence="1" type="ORF">GR212_17625</name>
</gene>
<evidence type="ECO:0000313" key="2">
    <source>
        <dbReference type="Proteomes" id="UP000483035"/>
    </source>
</evidence>
<dbReference type="Gene3D" id="3.30.460.10">
    <property type="entry name" value="Beta Polymerase, domain 2"/>
    <property type="match status" value="1"/>
</dbReference>
<comment type="caution">
    <text evidence="1">The sequence shown here is derived from an EMBL/GenBank/DDBJ whole genome shotgun (WGS) entry which is preliminary data.</text>
</comment>
<dbReference type="PANTHER" id="PTHR34822:SF1">
    <property type="entry name" value="GRPB FAMILY PROTEIN"/>
    <property type="match status" value="1"/>
</dbReference>
<dbReference type="Proteomes" id="UP000483035">
    <property type="component" value="Unassembled WGS sequence"/>
</dbReference>
<protein>
    <submittedName>
        <fullName evidence="1">GrpB family protein</fullName>
    </submittedName>
</protein>
<accession>A0A6L9U7J7</accession>
<dbReference type="InterPro" id="IPR007344">
    <property type="entry name" value="GrpB/CoaE"/>
</dbReference>
<name>A0A6L9U7J7_9HYPH</name>
<organism evidence="1 2">
    <name type="scientific">Rhizobium lusitanum</name>
    <dbReference type="NCBI Taxonomy" id="293958"/>
    <lineage>
        <taxon>Bacteria</taxon>
        <taxon>Pseudomonadati</taxon>
        <taxon>Pseudomonadota</taxon>
        <taxon>Alphaproteobacteria</taxon>
        <taxon>Hyphomicrobiales</taxon>
        <taxon>Rhizobiaceae</taxon>
        <taxon>Rhizobium/Agrobacterium group</taxon>
        <taxon>Rhizobium</taxon>
    </lineage>
</organism>
<reference evidence="1 2" key="1">
    <citation type="submission" date="2019-12" db="EMBL/GenBank/DDBJ databases">
        <title>Rhizobium genotypes associated with high levels of biological nitrogen fixation by grain legumes in a temperate-maritime cropping system.</title>
        <authorList>
            <person name="Maluk M."/>
            <person name="Francesc Ferrando Molina F."/>
            <person name="Lopez Del Egido L."/>
            <person name="Lafos M."/>
            <person name="Langarica-Fuentes A."/>
            <person name="Gebre Yohannes G."/>
            <person name="Young M.W."/>
            <person name="Martin P."/>
            <person name="Gantlett R."/>
            <person name="Kenicer G."/>
            <person name="Hawes C."/>
            <person name="Begg G.S."/>
            <person name="Quilliam R.S."/>
            <person name="Squire G.R."/>
            <person name="Poole P.S."/>
            <person name="Young P.W."/>
            <person name="Iannetta P.M."/>
            <person name="James E.K."/>
        </authorList>
    </citation>
    <scope>NUCLEOTIDE SEQUENCE [LARGE SCALE GENOMIC DNA]</scope>
    <source>
        <strain evidence="1 2">JHI1118</strain>
    </source>
</reference>
<dbReference type="SUPFAM" id="SSF81301">
    <property type="entry name" value="Nucleotidyltransferase"/>
    <property type="match status" value="1"/>
</dbReference>
<dbReference type="PANTHER" id="PTHR34822">
    <property type="entry name" value="GRPB DOMAIN PROTEIN (AFU_ORTHOLOGUE AFUA_1G01530)"/>
    <property type="match status" value="1"/>
</dbReference>